<dbReference type="PROSITE" id="PS51352">
    <property type="entry name" value="THIOREDOXIN_2"/>
    <property type="match status" value="1"/>
</dbReference>
<dbReference type="PANTHER" id="PTHR12151:SF25">
    <property type="entry name" value="LINALOOL DEHYDRATASE_ISOMERASE DOMAIN-CONTAINING PROTEIN"/>
    <property type="match status" value="1"/>
</dbReference>
<feature type="disulfide bond" description="Redox-active" evidence="4">
    <location>
        <begin position="66"/>
        <end position="70"/>
    </location>
</feature>
<dbReference type="InterPro" id="IPR003782">
    <property type="entry name" value="SCO1/SenC"/>
</dbReference>
<evidence type="ECO:0000259" key="6">
    <source>
        <dbReference type="PROSITE" id="PS51352"/>
    </source>
</evidence>
<keyword evidence="3" id="KW-0479">Metal-binding</keyword>
<dbReference type="OrthoDB" id="9811998at2"/>
<feature type="binding site" evidence="3">
    <location>
        <position position="157"/>
    </location>
    <ligand>
        <name>Cu cation</name>
        <dbReference type="ChEBI" id="CHEBI:23378"/>
    </ligand>
</feature>
<evidence type="ECO:0000256" key="3">
    <source>
        <dbReference type="PIRSR" id="PIRSR603782-1"/>
    </source>
</evidence>
<dbReference type="SUPFAM" id="SSF52833">
    <property type="entry name" value="Thioredoxin-like"/>
    <property type="match status" value="1"/>
</dbReference>
<keyword evidence="5" id="KW-0732">Signal</keyword>
<gene>
    <name evidence="7" type="ORF">FN924_05140</name>
</gene>
<evidence type="ECO:0000256" key="1">
    <source>
        <dbReference type="ARBA" id="ARBA00010996"/>
    </source>
</evidence>
<dbReference type="AlphaFoldDB" id="A0A516KDY5"/>
<feature type="binding site" evidence="3">
    <location>
        <position position="66"/>
    </location>
    <ligand>
        <name>Cu cation</name>
        <dbReference type="ChEBI" id="CHEBI:23378"/>
    </ligand>
</feature>
<reference evidence="7 8" key="1">
    <citation type="submission" date="2019-07" db="EMBL/GenBank/DDBJ databases">
        <authorList>
            <person name="Li J."/>
        </authorList>
    </citation>
    <scope>NUCLEOTIDE SEQUENCE [LARGE SCALE GENOMIC DNA]</scope>
    <source>
        <strain evidence="7 8">TKL69</strain>
    </source>
</reference>
<dbReference type="Pfam" id="PF02630">
    <property type="entry name" value="SCO1-SenC"/>
    <property type="match status" value="1"/>
</dbReference>
<dbReference type="Gene3D" id="3.40.30.10">
    <property type="entry name" value="Glutaredoxin"/>
    <property type="match status" value="1"/>
</dbReference>
<dbReference type="PANTHER" id="PTHR12151">
    <property type="entry name" value="ELECTRON TRANSPORT PROTIN SCO1/SENC FAMILY MEMBER"/>
    <property type="match status" value="1"/>
</dbReference>
<dbReference type="Proteomes" id="UP000315215">
    <property type="component" value="Chromosome"/>
</dbReference>
<evidence type="ECO:0000313" key="8">
    <source>
        <dbReference type="Proteomes" id="UP000315215"/>
    </source>
</evidence>
<name>A0A516KDY5_9BACI</name>
<evidence type="ECO:0000313" key="7">
    <source>
        <dbReference type="EMBL" id="QDP39615.1"/>
    </source>
</evidence>
<dbReference type="CDD" id="cd02968">
    <property type="entry name" value="SCO"/>
    <property type="match status" value="1"/>
</dbReference>
<dbReference type="EMBL" id="CP041666">
    <property type="protein sequence ID" value="QDP39615.1"/>
    <property type="molecule type" value="Genomic_DNA"/>
</dbReference>
<comment type="similarity">
    <text evidence="1">Belongs to the SCO1/2 family.</text>
</comment>
<dbReference type="GO" id="GO:0046872">
    <property type="term" value="F:metal ion binding"/>
    <property type="evidence" value="ECO:0007669"/>
    <property type="project" value="UniProtKB-KW"/>
</dbReference>
<feature type="binding site" evidence="3">
    <location>
        <position position="70"/>
    </location>
    <ligand>
        <name>Cu cation</name>
        <dbReference type="ChEBI" id="CHEBI:23378"/>
    </ligand>
</feature>
<organism evidence="7 8">
    <name type="scientific">Radiobacillus deserti</name>
    <dbReference type="NCBI Taxonomy" id="2594883"/>
    <lineage>
        <taxon>Bacteria</taxon>
        <taxon>Bacillati</taxon>
        <taxon>Bacillota</taxon>
        <taxon>Bacilli</taxon>
        <taxon>Bacillales</taxon>
        <taxon>Bacillaceae</taxon>
        <taxon>Radiobacillus</taxon>
    </lineage>
</organism>
<dbReference type="InterPro" id="IPR013766">
    <property type="entry name" value="Thioredoxin_domain"/>
</dbReference>
<proteinExistence type="inferred from homology"/>
<dbReference type="RefSeq" id="WP_143892382.1">
    <property type="nucleotide sequence ID" value="NZ_CP041666.1"/>
</dbReference>
<keyword evidence="4" id="KW-1015">Disulfide bond</keyword>
<keyword evidence="2 3" id="KW-0186">Copper</keyword>
<dbReference type="InterPro" id="IPR036249">
    <property type="entry name" value="Thioredoxin-like_sf"/>
</dbReference>
<dbReference type="PROSITE" id="PS51257">
    <property type="entry name" value="PROKAR_LIPOPROTEIN"/>
    <property type="match status" value="1"/>
</dbReference>
<evidence type="ECO:0000256" key="5">
    <source>
        <dbReference type="SAM" id="SignalP"/>
    </source>
</evidence>
<sequence>MKRKLTISLFFILTALFITACGDKTIPDRLDWKVQDFEATDQNGETVSLEDLKGKVWIADFVFTSCTTVCPPMTANMARLQKKLKEEDVPVQIVSFSVDPERDTPEIRSEYVTARGGDLSTWFFLGDYSFDYVKNLSEGSFKSAVAEPTAGTDQFTHGTRFYLIDQEGTIVKYYSGYKEVPYEEIVEHAKILTENQE</sequence>
<evidence type="ECO:0000256" key="2">
    <source>
        <dbReference type="ARBA" id="ARBA00023008"/>
    </source>
</evidence>
<keyword evidence="8" id="KW-1185">Reference proteome</keyword>
<dbReference type="KEGG" id="aqt:FN924_05140"/>
<feature type="chain" id="PRO_5039488336" evidence="5">
    <location>
        <begin position="21"/>
        <end position="197"/>
    </location>
</feature>
<accession>A0A516KDY5</accession>
<evidence type="ECO:0000256" key="4">
    <source>
        <dbReference type="PIRSR" id="PIRSR603782-2"/>
    </source>
</evidence>
<feature type="domain" description="Thioredoxin" evidence="6">
    <location>
        <begin position="28"/>
        <end position="197"/>
    </location>
</feature>
<feature type="signal peptide" evidence="5">
    <location>
        <begin position="1"/>
        <end position="20"/>
    </location>
</feature>
<protein>
    <submittedName>
        <fullName evidence="7">SCO family protein</fullName>
    </submittedName>
</protein>